<accession>A0A2P2KFJ8</accession>
<keyword evidence="1" id="KW-0808">Transferase</keyword>
<evidence type="ECO:0000313" key="1">
    <source>
        <dbReference type="EMBL" id="MBX04504.1"/>
    </source>
</evidence>
<reference evidence="1" key="1">
    <citation type="submission" date="2018-02" db="EMBL/GenBank/DDBJ databases">
        <title>Rhizophora mucronata_Transcriptome.</title>
        <authorList>
            <person name="Meera S.P."/>
            <person name="Sreeshan A."/>
            <person name="Augustine A."/>
        </authorList>
    </citation>
    <scope>NUCLEOTIDE SEQUENCE</scope>
    <source>
        <tissue evidence="1">Leaf</tissue>
    </source>
</reference>
<protein>
    <submittedName>
        <fullName evidence="1">Serine hydroxymethyltransferase</fullName>
    </submittedName>
</protein>
<dbReference type="EMBL" id="GGEC01024018">
    <property type="protein sequence ID" value="MBX04502.1"/>
    <property type="molecule type" value="Transcribed_RNA"/>
</dbReference>
<name>A0A2P2KFJ8_RHIMU</name>
<dbReference type="EMBL" id="GGEC01024020">
    <property type="protein sequence ID" value="MBX04504.1"/>
    <property type="molecule type" value="Transcribed_RNA"/>
</dbReference>
<sequence length="39" mass="4896">MRGSWHLIYLMVDISHMVIRLTQRRYLLFLYFLRPCHTD</sequence>
<keyword evidence="1" id="KW-0489">Methyltransferase</keyword>
<dbReference type="AlphaFoldDB" id="A0A2P2KFJ8"/>
<dbReference type="GO" id="GO:0032259">
    <property type="term" value="P:methylation"/>
    <property type="evidence" value="ECO:0007669"/>
    <property type="project" value="UniProtKB-KW"/>
</dbReference>
<organism evidence="1">
    <name type="scientific">Rhizophora mucronata</name>
    <name type="common">Asiatic mangrove</name>
    <dbReference type="NCBI Taxonomy" id="61149"/>
    <lineage>
        <taxon>Eukaryota</taxon>
        <taxon>Viridiplantae</taxon>
        <taxon>Streptophyta</taxon>
        <taxon>Embryophyta</taxon>
        <taxon>Tracheophyta</taxon>
        <taxon>Spermatophyta</taxon>
        <taxon>Magnoliopsida</taxon>
        <taxon>eudicotyledons</taxon>
        <taxon>Gunneridae</taxon>
        <taxon>Pentapetalae</taxon>
        <taxon>rosids</taxon>
        <taxon>fabids</taxon>
        <taxon>Malpighiales</taxon>
        <taxon>Rhizophoraceae</taxon>
        <taxon>Rhizophora</taxon>
    </lineage>
</organism>
<proteinExistence type="predicted"/>
<dbReference type="GO" id="GO:0008168">
    <property type="term" value="F:methyltransferase activity"/>
    <property type="evidence" value="ECO:0007669"/>
    <property type="project" value="UniProtKB-KW"/>
</dbReference>